<sequence length="135" mass="14996">MTVYHGSTLLTRQATDPLDVIYALLELSAEKPIIEINYGKSKKHVYTSAMEAMLERDHNLRPLHFLQDSYLKRDASLPFWAPDFGILHSFKTINLATTGIGTALALGSLYNVSLADATGRASPKFLDDDLDILQT</sequence>
<reference evidence="1" key="1">
    <citation type="submission" date="2020-03" db="EMBL/GenBank/DDBJ databases">
        <title>Draft Genome Sequence of Cylindrodendrum hubeiense.</title>
        <authorList>
            <person name="Buettner E."/>
            <person name="Kellner H."/>
        </authorList>
    </citation>
    <scope>NUCLEOTIDE SEQUENCE</scope>
    <source>
        <strain evidence="1">IHI 201604</strain>
    </source>
</reference>
<dbReference type="Proteomes" id="UP000722485">
    <property type="component" value="Unassembled WGS sequence"/>
</dbReference>
<accession>A0A9P5HDQ7</accession>
<name>A0A9P5HDQ7_9HYPO</name>
<proteinExistence type="predicted"/>
<protein>
    <submittedName>
        <fullName evidence="1">Uncharacterized protein</fullName>
    </submittedName>
</protein>
<keyword evidence="2" id="KW-1185">Reference proteome</keyword>
<dbReference type="EMBL" id="JAANBB010000018">
    <property type="protein sequence ID" value="KAF7555677.1"/>
    <property type="molecule type" value="Genomic_DNA"/>
</dbReference>
<dbReference type="OrthoDB" id="2157530at2759"/>
<evidence type="ECO:0000313" key="1">
    <source>
        <dbReference type="EMBL" id="KAF7555677.1"/>
    </source>
</evidence>
<comment type="caution">
    <text evidence="1">The sequence shown here is derived from an EMBL/GenBank/DDBJ whole genome shotgun (WGS) entry which is preliminary data.</text>
</comment>
<dbReference type="AlphaFoldDB" id="A0A9P5HDQ7"/>
<evidence type="ECO:0000313" key="2">
    <source>
        <dbReference type="Proteomes" id="UP000722485"/>
    </source>
</evidence>
<gene>
    <name evidence="1" type="ORF">G7Z17_g1943</name>
</gene>
<organism evidence="1 2">
    <name type="scientific">Cylindrodendrum hubeiense</name>
    <dbReference type="NCBI Taxonomy" id="595255"/>
    <lineage>
        <taxon>Eukaryota</taxon>
        <taxon>Fungi</taxon>
        <taxon>Dikarya</taxon>
        <taxon>Ascomycota</taxon>
        <taxon>Pezizomycotina</taxon>
        <taxon>Sordariomycetes</taxon>
        <taxon>Hypocreomycetidae</taxon>
        <taxon>Hypocreales</taxon>
        <taxon>Nectriaceae</taxon>
        <taxon>Cylindrodendrum</taxon>
    </lineage>
</organism>